<proteinExistence type="predicted"/>
<accession>A0A6S7CCZ5</accession>
<protein>
    <recommendedName>
        <fullName evidence="3">DNA-3-methyladenine glycosylase</fullName>
    </recommendedName>
</protein>
<reference evidence="1 2" key="1">
    <citation type="submission" date="2020-04" db="EMBL/GenBank/DDBJ databases">
        <authorList>
            <person name="De Canck E."/>
        </authorList>
    </citation>
    <scope>NUCLEOTIDE SEQUENCE [LARGE SCALE GENOMIC DNA]</scope>
    <source>
        <strain evidence="1 2">LMG 26858</strain>
    </source>
</reference>
<dbReference type="Proteomes" id="UP000494117">
    <property type="component" value="Unassembled WGS sequence"/>
</dbReference>
<sequence length="78" mass="9090">MDHEELLAQMIATPAADRSFHEWPEVLANYAECLAALQLRLRREEMEELIRVGADFYRTLARAEQYRRASVWDGNTPP</sequence>
<keyword evidence="2" id="KW-1185">Reference proteome</keyword>
<name>A0A6S7CCZ5_9BURK</name>
<gene>
    <name evidence="1" type="ORF">LMG26858_01234</name>
</gene>
<evidence type="ECO:0000313" key="2">
    <source>
        <dbReference type="Proteomes" id="UP000494117"/>
    </source>
</evidence>
<dbReference type="AlphaFoldDB" id="A0A6S7CCZ5"/>
<dbReference type="EMBL" id="CADILG010000005">
    <property type="protein sequence ID" value="CAB3841647.1"/>
    <property type="molecule type" value="Genomic_DNA"/>
</dbReference>
<evidence type="ECO:0000313" key="1">
    <source>
        <dbReference type="EMBL" id="CAB3841647.1"/>
    </source>
</evidence>
<dbReference type="RefSeq" id="WP_175206100.1">
    <property type="nucleotide sequence ID" value="NZ_CADILG010000005.1"/>
</dbReference>
<organism evidence="1 2">
    <name type="scientific">Achromobacter anxifer</name>
    <dbReference type="NCBI Taxonomy" id="1287737"/>
    <lineage>
        <taxon>Bacteria</taxon>
        <taxon>Pseudomonadati</taxon>
        <taxon>Pseudomonadota</taxon>
        <taxon>Betaproteobacteria</taxon>
        <taxon>Burkholderiales</taxon>
        <taxon>Alcaligenaceae</taxon>
        <taxon>Achromobacter</taxon>
    </lineage>
</organism>
<evidence type="ECO:0008006" key="3">
    <source>
        <dbReference type="Google" id="ProtNLM"/>
    </source>
</evidence>